<evidence type="ECO:0000256" key="1">
    <source>
        <dbReference type="SAM" id="SignalP"/>
    </source>
</evidence>
<protein>
    <submittedName>
        <fullName evidence="2">Uncharacterized protein</fullName>
    </submittedName>
</protein>
<comment type="caution">
    <text evidence="2">The sequence shown here is derived from an EMBL/GenBank/DDBJ whole genome shotgun (WGS) entry which is preliminary data.</text>
</comment>
<keyword evidence="1" id="KW-0732">Signal</keyword>
<feature type="chain" id="PRO_5016571374" evidence="1">
    <location>
        <begin position="22"/>
        <end position="163"/>
    </location>
</feature>
<feature type="signal peptide" evidence="1">
    <location>
        <begin position="1"/>
        <end position="21"/>
    </location>
</feature>
<gene>
    <name evidence="2" type="ORF">DFP77_1043</name>
</gene>
<sequence>MFTQKTIIFFILLPFVNPTLATGLDHQRFGDIYFGTELSSSQLTYKAISQKIEGCHYIVFDQYPTVSVMIIDDVIQRIETSDFGFINSNNPFYEVITNGKPFNKLNMDRQDIDIEEHEYESGFYFRWYNNAKTRAIIIDYVDGKVDIIKAGLLPAAMWIEGCA</sequence>
<organism evidence="2 3">
    <name type="scientific">Marinomonas foliarum</name>
    <dbReference type="NCBI Taxonomy" id="491950"/>
    <lineage>
        <taxon>Bacteria</taxon>
        <taxon>Pseudomonadati</taxon>
        <taxon>Pseudomonadota</taxon>
        <taxon>Gammaproteobacteria</taxon>
        <taxon>Oceanospirillales</taxon>
        <taxon>Oceanospirillaceae</taxon>
        <taxon>Marinomonas</taxon>
    </lineage>
</organism>
<dbReference type="Proteomes" id="UP000253506">
    <property type="component" value="Unassembled WGS sequence"/>
</dbReference>
<name>A0A369AHL3_9GAMM</name>
<dbReference type="RefSeq" id="WP_114410789.1">
    <property type="nucleotide sequence ID" value="NZ_JBQDNF010000021.1"/>
</dbReference>
<dbReference type="AlphaFoldDB" id="A0A369AHL3"/>
<proteinExistence type="predicted"/>
<evidence type="ECO:0000313" key="3">
    <source>
        <dbReference type="Proteomes" id="UP000253506"/>
    </source>
</evidence>
<accession>A0A369AHL3</accession>
<evidence type="ECO:0000313" key="2">
    <source>
        <dbReference type="EMBL" id="RCX07647.1"/>
    </source>
</evidence>
<reference evidence="2 3" key="1">
    <citation type="submission" date="2018-07" db="EMBL/GenBank/DDBJ databases">
        <title>Genomic Encyclopedia of Type Strains, Phase III (KMG-III): the genomes of soil and plant-associated and newly described type strains.</title>
        <authorList>
            <person name="Whitman W."/>
        </authorList>
    </citation>
    <scope>NUCLEOTIDE SEQUENCE [LARGE SCALE GENOMIC DNA]</scope>
    <source>
        <strain evidence="2 3">CECT 7731</strain>
    </source>
</reference>
<dbReference type="OrthoDB" id="6104788at2"/>
<dbReference type="EMBL" id="QPJQ01000004">
    <property type="protein sequence ID" value="RCX07647.1"/>
    <property type="molecule type" value="Genomic_DNA"/>
</dbReference>